<dbReference type="Gene3D" id="6.10.140.530">
    <property type="match status" value="1"/>
</dbReference>
<dbReference type="OrthoDB" id="62632at2759"/>
<sequence>MAPTLTARALATRQGSSSKEMYLKNMLTVAQVSRSLQADLSDFTYLPTTVNVPQEAPWPAHLRGESFNVNYLRQQYRKGEVPPEYVAAFDNIRFVWNSSQHKWTIRLLALEAYKRRYNDLRVPHAYVVPHGDDAWPKDTWGMQLGHTASNIRAGYIRVPASVGEKLNEMGFVWDMFHTKWEINVAALQVFKATYGHTVVPQKFVAPKDWPPGSTLGVWVNNVRKNVESLSKKKIKQLNQLGFVWKPNQASSSVTNDVVVCTKS</sequence>
<feature type="domain" description="Helicase-associated" evidence="1">
    <location>
        <begin position="177"/>
        <end position="242"/>
    </location>
</feature>
<organism evidence="2 3">
    <name type="scientific">Achlya hypogyna</name>
    <name type="common">Oomycete</name>
    <name type="synonym">Protoachlya hypogyna</name>
    <dbReference type="NCBI Taxonomy" id="1202772"/>
    <lineage>
        <taxon>Eukaryota</taxon>
        <taxon>Sar</taxon>
        <taxon>Stramenopiles</taxon>
        <taxon>Oomycota</taxon>
        <taxon>Saprolegniomycetes</taxon>
        <taxon>Saprolegniales</taxon>
        <taxon>Achlyaceae</taxon>
        <taxon>Achlya</taxon>
    </lineage>
</organism>
<dbReference type="EMBL" id="JNBR01001915">
    <property type="protein sequence ID" value="OQR84288.1"/>
    <property type="molecule type" value="Genomic_DNA"/>
</dbReference>
<dbReference type="Pfam" id="PF03457">
    <property type="entry name" value="HA"/>
    <property type="match status" value="2"/>
</dbReference>
<keyword evidence="3" id="KW-1185">Reference proteome</keyword>
<dbReference type="PANTHER" id="PTHR37066:SF1">
    <property type="entry name" value="LNS2_PITP DOMAIN-CONTAINING PROTEIN"/>
    <property type="match status" value="1"/>
</dbReference>
<comment type="caution">
    <text evidence="2">The sequence shown here is derived from an EMBL/GenBank/DDBJ whole genome shotgun (WGS) entry which is preliminary data.</text>
</comment>
<dbReference type="Proteomes" id="UP000243579">
    <property type="component" value="Unassembled WGS sequence"/>
</dbReference>
<protein>
    <recommendedName>
        <fullName evidence="1">Helicase-associated domain-containing protein</fullName>
    </recommendedName>
</protein>
<reference evidence="2 3" key="1">
    <citation type="journal article" date="2014" name="Genome Biol. Evol.">
        <title>The secreted proteins of Achlya hypogyna and Thraustotheca clavata identify the ancestral oomycete secretome and reveal gene acquisitions by horizontal gene transfer.</title>
        <authorList>
            <person name="Misner I."/>
            <person name="Blouin N."/>
            <person name="Leonard G."/>
            <person name="Richards T.A."/>
            <person name="Lane C.E."/>
        </authorList>
    </citation>
    <scope>NUCLEOTIDE SEQUENCE [LARGE SCALE GENOMIC DNA]</scope>
    <source>
        <strain evidence="2 3">ATCC 48635</strain>
    </source>
</reference>
<dbReference type="AlphaFoldDB" id="A0A1V9YF05"/>
<dbReference type="PANTHER" id="PTHR37066">
    <property type="entry name" value="HELICASE-ASSOCIATED"/>
    <property type="match status" value="1"/>
</dbReference>
<name>A0A1V9YF05_ACHHY</name>
<evidence type="ECO:0000313" key="3">
    <source>
        <dbReference type="Proteomes" id="UP000243579"/>
    </source>
</evidence>
<evidence type="ECO:0000313" key="2">
    <source>
        <dbReference type="EMBL" id="OQR84288.1"/>
    </source>
</evidence>
<evidence type="ECO:0000259" key="1">
    <source>
        <dbReference type="Pfam" id="PF03457"/>
    </source>
</evidence>
<feature type="domain" description="Helicase-associated" evidence="1">
    <location>
        <begin position="100"/>
        <end position="171"/>
    </location>
</feature>
<gene>
    <name evidence="2" type="ORF">ACHHYP_13534</name>
</gene>
<accession>A0A1V9YF05</accession>
<proteinExistence type="predicted"/>
<dbReference type="InterPro" id="IPR005114">
    <property type="entry name" value="Helicase_assoc"/>
</dbReference>